<dbReference type="Proteomes" id="UP000830375">
    <property type="component" value="Unassembled WGS sequence"/>
</dbReference>
<reference evidence="1 2" key="1">
    <citation type="submission" date="2022-01" db="EMBL/GenBank/DDBJ databases">
        <title>A high-quality chromosome-level genome assembly of rohu carp, Labeo rohita.</title>
        <authorList>
            <person name="Arick M.A. II"/>
            <person name="Hsu C.-Y."/>
            <person name="Magbanua Z."/>
            <person name="Pechanova O."/>
            <person name="Grover C."/>
            <person name="Miller E."/>
            <person name="Thrash A."/>
            <person name="Ezzel L."/>
            <person name="Alam S."/>
            <person name="Benzie J."/>
            <person name="Hamilton M."/>
            <person name="Karsi A."/>
            <person name="Lawrence M.L."/>
            <person name="Peterson D.G."/>
        </authorList>
    </citation>
    <scope>NUCLEOTIDE SEQUENCE [LARGE SCALE GENOMIC DNA]</scope>
    <source>
        <strain evidence="2">BAU-BD-2019</strain>
        <tissue evidence="1">Blood</tissue>
    </source>
</reference>
<name>A0ABQ8L1D1_LABRO</name>
<proteinExistence type="predicted"/>
<evidence type="ECO:0000313" key="2">
    <source>
        <dbReference type="Proteomes" id="UP000830375"/>
    </source>
</evidence>
<evidence type="ECO:0000313" key="1">
    <source>
        <dbReference type="EMBL" id="KAI2644179.1"/>
    </source>
</evidence>
<gene>
    <name evidence="1" type="ORF">H4Q32_030957</name>
</gene>
<keyword evidence="2" id="KW-1185">Reference proteome</keyword>
<accession>A0ABQ8L1D1</accession>
<comment type="caution">
    <text evidence="1">The sequence shown here is derived from an EMBL/GenBank/DDBJ whole genome shotgun (WGS) entry which is preliminary data.</text>
</comment>
<dbReference type="EMBL" id="JACTAM010002607">
    <property type="protein sequence ID" value="KAI2644179.1"/>
    <property type="molecule type" value="Genomic_DNA"/>
</dbReference>
<protein>
    <submittedName>
        <fullName evidence="1">Filamentous hemagglutinin</fullName>
    </submittedName>
</protein>
<sequence length="262" mass="28265">MRRKPNIASIMLEGGTVFVFQNRRDLELYVEEFLDICHLAICDDVCLMEGFLCRLDEDLRFVMPCGDRCWTLEAYINFALWMNGFAFTAVDPLALPSASDPLVPPLPIDLLTPPWLLPPPAPPETLTLTAPLDSLVPPAPPRSVVNLPMPLTCEPFAVLRLSTPTASAGSFLPLTLPQSSVTPAPPQSLGTQAPPRMLITAAPPKPPASAVLPNSIGSPSSPWDPLRSALSPSVIPQMSLATPPPWLLPPSMPPWAVVFSVL</sequence>
<organism evidence="1 2">
    <name type="scientific">Labeo rohita</name>
    <name type="common">Indian major carp</name>
    <name type="synonym">Cyprinus rohita</name>
    <dbReference type="NCBI Taxonomy" id="84645"/>
    <lineage>
        <taxon>Eukaryota</taxon>
        <taxon>Metazoa</taxon>
        <taxon>Chordata</taxon>
        <taxon>Craniata</taxon>
        <taxon>Vertebrata</taxon>
        <taxon>Euteleostomi</taxon>
        <taxon>Actinopterygii</taxon>
        <taxon>Neopterygii</taxon>
        <taxon>Teleostei</taxon>
        <taxon>Ostariophysi</taxon>
        <taxon>Cypriniformes</taxon>
        <taxon>Cyprinidae</taxon>
        <taxon>Labeoninae</taxon>
        <taxon>Labeonini</taxon>
        <taxon>Labeo</taxon>
    </lineage>
</organism>